<gene>
    <name evidence="1" type="ORF">K443DRAFT_117523</name>
</gene>
<reference evidence="1 2" key="1">
    <citation type="submission" date="2014-04" db="EMBL/GenBank/DDBJ databases">
        <authorList>
            <consortium name="DOE Joint Genome Institute"/>
            <person name="Kuo A."/>
            <person name="Kohler A."/>
            <person name="Nagy L.G."/>
            <person name="Floudas D."/>
            <person name="Copeland A."/>
            <person name="Barry K.W."/>
            <person name="Cichocki N."/>
            <person name="Veneault-Fourrey C."/>
            <person name="LaButti K."/>
            <person name="Lindquist E.A."/>
            <person name="Lipzen A."/>
            <person name="Lundell T."/>
            <person name="Morin E."/>
            <person name="Murat C."/>
            <person name="Sun H."/>
            <person name="Tunlid A."/>
            <person name="Henrissat B."/>
            <person name="Grigoriev I.V."/>
            <person name="Hibbett D.S."/>
            <person name="Martin F."/>
            <person name="Nordberg H.P."/>
            <person name="Cantor M.N."/>
            <person name="Hua S.X."/>
        </authorList>
    </citation>
    <scope>NUCLEOTIDE SEQUENCE [LARGE SCALE GENOMIC DNA]</scope>
    <source>
        <strain evidence="1 2">LaAM-08-1</strain>
    </source>
</reference>
<protein>
    <submittedName>
        <fullName evidence="1">Uncharacterized protein</fullName>
    </submittedName>
</protein>
<proteinExistence type="predicted"/>
<evidence type="ECO:0000313" key="1">
    <source>
        <dbReference type="EMBL" id="KIJ89784.1"/>
    </source>
</evidence>
<dbReference type="OrthoDB" id="3085803at2759"/>
<organism evidence="1 2">
    <name type="scientific">Laccaria amethystina LaAM-08-1</name>
    <dbReference type="NCBI Taxonomy" id="1095629"/>
    <lineage>
        <taxon>Eukaryota</taxon>
        <taxon>Fungi</taxon>
        <taxon>Dikarya</taxon>
        <taxon>Basidiomycota</taxon>
        <taxon>Agaricomycotina</taxon>
        <taxon>Agaricomycetes</taxon>
        <taxon>Agaricomycetidae</taxon>
        <taxon>Agaricales</taxon>
        <taxon>Agaricineae</taxon>
        <taxon>Hydnangiaceae</taxon>
        <taxon>Laccaria</taxon>
    </lineage>
</organism>
<sequence>AIFSLTTCLARHLVPLKSLADAYKSPSISPNFVMQTRCLTDWYGTSAPNPSVSVSFLTVHSLVPYRHLRLDSRTPGICSGPYDDVLRTTCGRNELLMRCREGSYAREGSWPTLYGRYERYFFDRSIPA</sequence>
<keyword evidence="2" id="KW-1185">Reference proteome</keyword>
<dbReference type="EMBL" id="KN839431">
    <property type="protein sequence ID" value="KIJ89784.1"/>
    <property type="molecule type" value="Genomic_DNA"/>
</dbReference>
<feature type="non-terminal residue" evidence="1">
    <location>
        <position position="1"/>
    </location>
</feature>
<evidence type="ECO:0000313" key="2">
    <source>
        <dbReference type="Proteomes" id="UP000054477"/>
    </source>
</evidence>
<reference evidence="2" key="2">
    <citation type="submission" date="2015-01" db="EMBL/GenBank/DDBJ databases">
        <title>Evolutionary Origins and Diversification of the Mycorrhizal Mutualists.</title>
        <authorList>
            <consortium name="DOE Joint Genome Institute"/>
            <consortium name="Mycorrhizal Genomics Consortium"/>
            <person name="Kohler A."/>
            <person name="Kuo A."/>
            <person name="Nagy L.G."/>
            <person name="Floudas D."/>
            <person name="Copeland A."/>
            <person name="Barry K.W."/>
            <person name="Cichocki N."/>
            <person name="Veneault-Fourrey C."/>
            <person name="LaButti K."/>
            <person name="Lindquist E.A."/>
            <person name="Lipzen A."/>
            <person name="Lundell T."/>
            <person name="Morin E."/>
            <person name="Murat C."/>
            <person name="Riley R."/>
            <person name="Ohm R."/>
            <person name="Sun H."/>
            <person name="Tunlid A."/>
            <person name="Henrissat B."/>
            <person name="Grigoriev I.V."/>
            <person name="Hibbett D.S."/>
            <person name="Martin F."/>
        </authorList>
    </citation>
    <scope>NUCLEOTIDE SEQUENCE [LARGE SCALE GENOMIC DNA]</scope>
    <source>
        <strain evidence="2">LaAM-08-1</strain>
    </source>
</reference>
<accession>A0A0C9WGP1</accession>
<dbReference type="AlphaFoldDB" id="A0A0C9WGP1"/>
<dbReference type="Proteomes" id="UP000054477">
    <property type="component" value="Unassembled WGS sequence"/>
</dbReference>
<name>A0A0C9WGP1_9AGAR</name>
<dbReference type="HOGENOM" id="CLU_161087_0_0_1"/>